<evidence type="ECO:0000256" key="1">
    <source>
        <dbReference type="ARBA" id="ARBA00004651"/>
    </source>
</evidence>
<dbReference type="InterPro" id="IPR050297">
    <property type="entry name" value="LipidA_mod_glycosyltrf_83"/>
</dbReference>
<keyword evidence="4" id="KW-0808">Transferase</keyword>
<dbReference type="Pfam" id="PF13231">
    <property type="entry name" value="PMT_2"/>
    <property type="match status" value="1"/>
</dbReference>
<dbReference type="PANTHER" id="PTHR33908:SF11">
    <property type="entry name" value="MEMBRANE PROTEIN"/>
    <property type="match status" value="1"/>
</dbReference>
<feature type="transmembrane region" description="Helical" evidence="8">
    <location>
        <begin position="165"/>
        <end position="181"/>
    </location>
</feature>
<evidence type="ECO:0000313" key="10">
    <source>
        <dbReference type="EMBL" id="OGM53771.1"/>
    </source>
</evidence>
<dbReference type="GO" id="GO:0009103">
    <property type="term" value="P:lipopolysaccharide biosynthetic process"/>
    <property type="evidence" value="ECO:0007669"/>
    <property type="project" value="UniProtKB-ARBA"/>
</dbReference>
<dbReference type="EMBL" id="MGGW01000020">
    <property type="protein sequence ID" value="OGM53771.1"/>
    <property type="molecule type" value="Genomic_DNA"/>
</dbReference>
<evidence type="ECO:0000256" key="4">
    <source>
        <dbReference type="ARBA" id="ARBA00022679"/>
    </source>
</evidence>
<feature type="transmembrane region" description="Helical" evidence="8">
    <location>
        <begin position="365"/>
        <end position="385"/>
    </location>
</feature>
<feature type="transmembrane region" description="Helical" evidence="8">
    <location>
        <begin position="6"/>
        <end position="24"/>
    </location>
</feature>
<feature type="transmembrane region" description="Helical" evidence="8">
    <location>
        <begin position="187"/>
        <end position="204"/>
    </location>
</feature>
<feature type="transmembrane region" description="Helical" evidence="8">
    <location>
        <begin position="336"/>
        <end position="353"/>
    </location>
</feature>
<dbReference type="InterPro" id="IPR038731">
    <property type="entry name" value="RgtA/B/C-like"/>
</dbReference>
<comment type="subcellular location">
    <subcellularLocation>
        <location evidence="1">Cell membrane</location>
        <topology evidence="1">Multi-pass membrane protein</topology>
    </subcellularLocation>
</comment>
<dbReference type="PANTHER" id="PTHR33908">
    <property type="entry name" value="MANNOSYLTRANSFERASE YKCB-RELATED"/>
    <property type="match status" value="1"/>
</dbReference>
<name>A0A1F8AQ59_9BACT</name>
<reference evidence="10 11" key="1">
    <citation type="journal article" date="2016" name="Nat. Commun.">
        <title>Thousands of microbial genomes shed light on interconnected biogeochemical processes in an aquifer system.</title>
        <authorList>
            <person name="Anantharaman K."/>
            <person name="Brown C.T."/>
            <person name="Hug L.A."/>
            <person name="Sharon I."/>
            <person name="Castelle C.J."/>
            <person name="Probst A.J."/>
            <person name="Thomas B.C."/>
            <person name="Singh A."/>
            <person name="Wilkins M.J."/>
            <person name="Karaoz U."/>
            <person name="Brodie E.L."/>
            <person name="Williams K.H."/>
            <person name="Hubbard S.S."/>
            <person name="Banfield J.F."/>
        </authorList>
    </citation>
    <scope>NUCLEOTIDE SEQUENCE [LARGE SCALE GENOMIC DNA]</scope>
</reference>
<feature type="transmembrane region" description="Helical" evidence="8">
    <location>
        <begin position="211"/>
        <end position="230"/>
    </location>
</feature>
<evidence type="ECO:0000256" key="5">
    <source>
        <dbReference type="ARBA" id="ARBA00022692"/>
    </source>
</evidence>
<protein>
    <recommendedName>
        <fullName evidence="9">Glycosyltransferase RgtA/B/C/D-like domain-containing protein</fullName>
    </recommendedName>
</protein>
<dbReference type="AlphaFoldDB" id="A0A1F8AQ59"/>
<evidence type="ECO:0000256" key="2">
    <source>
        <dbReference type="ARBA" id="ARBA00022475"/>
    </source>
</evidence>
<keyword evidence="6 8" id="KW-1133">Transmembrane helix</keyword>
<dbReference type="GO" id="GO:0016763">
    <property type="term" value="F:pentosyltransferase activity"/>
    <property type="evidence" value="ECO:0007669"/>
    <property type="project" value="TreeGrafter"/>
</dbReference>
<feature type="transmembrane region" description="Helical" evidence="8">
    <location>
        <begin position="392"/>
        <end position="410"/>
    </location>
</feature>
<feature type="transmembrane region" description="Helical" evidence="8">
    <location>
        <begin position="141"/>
        <end position="158"/>
    </location>
</feature>
<comment type="caution">
    <text evidence="10">The sequence shown here is derived from an EMBL/GenBank/DDBJ whole genome shotgun (WGS) entry which is preliminary data.</text>
</comment>
<sequence length="549" mass="62816">MNRFIVIKIILLVIIIIAAILRLWNLGGNPPHLTPDEAALGYNAYSILKTGKDEYGQILPVIFKSFGDYKPGLYVYLTVPFVAIFGLTEFAVRLPSALFGILSVFLIFRICLKTDNWKLAIPAAFFAAVNPWLIYFSRGAWEANVALTLTLAGIYFFFKSFKYSKLLLLSSGFLALTYLTYQGAKLSTTIVVAVLVIVYFKSVLKIDRQVLVSSGVLGLLICAPIILSLLHGQAGRLEVFSVFSYPRPVDYMQNFLDEGGEKIGGINYYLFHSETFNFLRGVMGRWFNYFSARFLFFEGDYANPGHTPPNAGMLLLLDSVLLILGLMYLVKFKSRFKWFVLAWLILAPLPGAVSRDQVNSIRSLSMAVSLIIIVALGVIQFFEFVRRFKFKRLVYVVFCILYFGNIIYFLDSYFVHQPTHNAKYWFYGYEQVVQQIWPARENYTKIVFQQSYSQPYMYFLFYAKYDPSTFQKQANLVLTGPDVGLVKSLEKIEFADINIPDLRNQNKYLVVANYVTLPEEILTRIPEFKLVNDVTYPDGQVAFRIVETR</sequence>
<accession>A0A1F8AQ59</accession>
<evidence type="ECO:0000313" key="11">
    <source>
        <dbReference type="Proteomes" id="UP000178603"/>
    </source>
</evidence>
<gene>
    <name evidence="10" type="ORF">A3E44_05120</name>
</gene>
<dbReference type="GO" id="GO:0005886">
    <property type="term" value="C:plasma membrane"/>
    <property type="evidence" value="ECO:0007669"/>
    <property type="project" value="UniProtKB-SubCell"/>
</dbReference>
<evidence type="ECO:0000256" key="8">
    <source>
        <dbReference type="SAM" id="Phobius"/>
    </source>
</evidence>
<evidence type="ECO:0000259" key="9">
    <source>
        <dbReference type="Pfam" id="PF13231"/>
    </source>
</evidence>
<feature type="domain" description="Glycosyltransferase RgtA/B/C/D-like" evidence="9">
    <location>
        <begin position="71"/>
        <end position="226"/>
    </location>
</feature>
<evidence type="ECO:0000256" key="6">
    <source>
        <dbReference type="ARBA" id="ARBA00022989"/>
    </source>
</evidence>
<keyword evidence="2" id="KW-1003">Cell membrane</keyword>
<evidence type="ECO:0000256" key="3">
    <source>
        <dbReference type="ARBA" id="ARBA00022676"/>
    </source>
</evidence>
<keyword evidence="7 8" id="KW-0472">Membrane</keyword>
<feature type="transmembrane region" description="Helical" evidence="8">
    <location>
        <begin position="119"/>
        <end position="135"/>
    </location>
</feature>
<dbReference type="Proteomes" id="UP000178603">
    <property type="component" value="Unassembled WGS sequence"/>
</dbReference>
<keyword evidence="3" id="KW-0328">Glycosyltransferase</keyword>
<organism evidence="10 11">
    <name type="scientific">Candidatus Woesebacteria bacterium RIFCSPHIGHO2_12_FULL_41_24</name>
    <dbReference type="NCBI Taxonomy" id="1802510"/>
    <lineage>
        <taxon>Bacteria</taxon>
        <taxon>Candidatus Woeseibacteriota</taxon>
    </lineage>
</organism>
<evidence type="ECO:0000256" key="7">
    <source>
        <dbReference type="ARBA" id="ARBA00023136"/>
    </source>
</evidence>
<feature type="transmembrane region" description="Helical" evidence="8">
    <location>
        <begin position="94"/>
        <end position="112"/>
    </location>
</feature>
<feature type="transmembrane region" description="Helical" evidence="8">
    <location>
        <begin position="311"/>
        <end position="329"/>
    </location>
</feature>
<keyword evidence="5 8" id="KW-0812">Transmembrane</keyword>
<proteinExistence type="predicted"/>